<protein>
    <submittedName>
        <fullName evidence="2">Uncharacterized protein</fullName>
    </submittedName>
</protein>
<accession>A0A7J7KBG8</accession>
<comment type="caution">
    <text evidence="2">The sequence shown here is derived from an EMBL/GenBank/DDBJ whole genome shotgun (WGS) entry which is preliminary data.</text>
</comment>
<keyword evidence="1" id="KW-0812">Transmembrane</keyword>
<proteinExistence type="predicted"/>
<keyword evidence="3" id="KW-1185">Reference proteome</keyword>
<gene>
    <name evidence="2" type="ORF">EB796_006518</name>
</gene>
<dbReference type="AlphaFoldDB" id="A0A7J7KBG8"/>
<evidence type="ECO:0000313" key="3">
    <source>
        <dbReference type="Proteomes" id="UP000593567"/>
    </source>
</evidence>
<evidence type="ECO:0000313" key="2">
    <source>
        <dbReference type="EMBL" id="KAF6035171.1"/>
    </source>
</evidence>
<sequence length="84" mass="9841">MIIPVTTATMMASVRVNGVPKEYKKTLVIKATHFLLSLSNMCLSLFVLFTDMFVLLDLYVPLMQYLGWWRNCWCLKRWTLNSYA</sequence>
<evidence type="ECO:0000256" key="1">
    <source>
        <dbReference type="SAM" id="Phobius"/>
    </source>
</evidence>
<keyword evidence="1" id="KW-1133">Transmembrane helix</keyword>
<organism evidence="2 3">
    <name type="scientific">Bugula neritina</name>
    <name type="common">Brown bryozoan</name>
    <name type="synonym">Sertularia neritina</name>
    <dbReference type="NCBI Taxonomy" id="10212"/>
    <lineage>
        <taxon>Eukaryota</taxon>
        <taxon>Metazoa</taxon>
        <taxon>Spiralia</taxon>
        <taxon>Lophotrochozoa</taxon>
        <taxon>Bryozoa</taxon>
        <taxon>Gymnolaemata</taxon>
        <taxon>Cheilostomatida</taxon>
        <taxon>Flustrina</taxon>
        <taxon>Buguloidea</taxon>
        <taxon>Bugulidae</taxon>
        <taxon>Bugula</taxon>
    </lineage>
</organism>
<name>A0A7J7KBG8_BUGNE</name>
<keyword evidence="1" id="KW-0472">Membrane</keyword>
<feature type="transmembrane region" description="Helical" evidence="1">
    <location>
        <begin position="34"/>
        <end position="56"/>
    </location>
</feature>
<dbReference type="Proteomes" id="UP000593567">
    <property type="component" value="Unassembled WGS sequence"/>
</dbReference>
<reference evidence="2" key="1">
    <citation type="submission" date="2020-06" db="EMBL/GenBank/DDBJ databases">
        <title>Draft genome of Bugula neritina, a colonial animal packing powerful symbionts and potential medicines.</title>
        <authorList>
            <person name="Rayko M."/>
        </authorList>
    </citation>
    <scope>NUCLEOTIDE SEQUENCE [LARGE SCALE GENOMIC DNA]</scope>
    <source>
        <strain evidence="2">Kwan_BN1</strain>
    </source>
</reference>
<dbReference type="EMBL" id="VXIV02000922">
    <property type="protein sequence ID" value="KAF6035171.1"/>
    <property type="molecule type" value="Genomic_DNA"/>
</dbReference>